<dbReference type="AlphaFoldDB" id="A0AB39Q2V2"/>
<organism evidence="1">
    <name type="scientific">Streptomyces sp. R28</name>
    <dbReference type="NCBI Taxonomy" id="3238628"/>
    <lineage>
        <taxon>Bacteria</taxon>
        <taxon>Bacillati</taxon>
        <taxon>Actinomycetota</taxon>
        <taxon>Actinomycetes</taxon>
        <taxon>Kitasatosporales</taxon>
        <taxon>Streptomycetaceae</taxon>
        <taxon>Streptomyces</taxon>
    </lineage>
</organism>
<accession>A0AB39Q2V2</accession>
<reference evidence="1" key="1">
    <citation type="submission" date="2024-07" db="EMBL/GenBank/DDBJ databases">
        <authorList>
            <person name="Yu S.T."/>
        </authorList>
    </citation>
    <scope>NUCLEOTIDE SEQUENCE</scope>
    <source>
        <strain evidence="1">R28</strain>
    </source>
</reference>
<dbReference type="RefSeq" id="WP_369172373.1">
    <property type="nucleotide sequence ID" value="NZ_CP163439.1"/>
</dbReference>
<evidence type="ECO:0000313" key="1">
    <source>
        <dbReference type="EMBL" id="XDQ37635.1"/>
    </source>
</evidence>
<name>A0AB39Q2V2_9ACTN</name>
<proteinExistence type="predicted"/>
<gene>
    <name evidence="1" type="ORF">AB5J49_32195</name>
</gene>
<dbReference type="EMBL" id="CP163439">
    <property type="protein sequence ID" value="XDQ37635.1"/>
    <property type="molecule type" value="Genomic_DNA"/>
</dbReference>
<sequence>MSPEAFGRNAAPVSRFAMRHILPLLTLTPLATSRAAGRCLADVVLGTSKAPTGFYVNRGRVARSSKEAYAPQREGELWAAVERFTAAYDDAGYDAPAGHPA</sequence>
<protein>
    <submittedName>
        <fullName evidence="1">Uncharacterized protein</fullName>
    </submittedName>
</protein>